<reference evidence="4 5" key="1">
    <citation type="submission" date="2022-08" db="EMBL/GenBank/DDBJ databases">
        <title>Bacterial and archaeal communities from various locations to study Microbial Dark Matter (Phase II).</title>
        <authorList>
            <person name="Stepanauskas R."/>
        </authorList>
    </citation>
    <scope>NUCLEOTIDE SEQUENCE [LARGE SCALE GENOMIC DNA]</scope>
    <source>
        <strain evidence="4 5">PD1</strain>
    </source>
</reference>
<evidence type="ECO:0000256" key="1">
    <source>
        <dbReference type="ARBA" id="ARBA00022679"/>
    </source>
</evidence>
<accession>A0ABT2ETQ0</accession>
<dbReference type="PANTHER" id="PTHR43877:SF2">
    <property type="entry name" value="AMINOALKYLPHOSPHONATE N-ACETYLTRANSFERASE-RELATED"/>
    <property type="match status" value="1"/>
</dbReference>
<feature type="domain" description="N-acetyltransferase" evidence="3">
    <location>
        <begin position="72"/>
        <end position="223"/>
    </location>
</feature>
<dbReference type="Gene3D" id="3.20.20.105">
    <property type="entry name" value="Queuine tRNA-ribosyltransferase-like"/>
    <property type="match status" value="1"/>
</dbReference>
<evidence type="ECO:0000259" key="3">
    <source>
        <dbReference type="PROSITE" id="PS51186"/>
    </source>
</evidence>
<dbReference type="InterPro" id="IPR050832">
    <property type="entry name" value="Bact_Acetyltransf"/>
</dbReference>
<dbReference type="Pfam" id="PF00583">
    <property type="entry name" value="Acetyltransf_1"/>
    <property type="match status" value="1"/>
</dbReference>
<comment type="caution">
    <text evidence="4">The sequence shown here is derived from an EMBL/GenBank/DDBJ whole genome shotgun (WGS) entry which is preliminary data.</text>
</comment>
<keyword evidence="2" id="KW-0012">Acyltransferase</keyword>
<gene>
    <name evidence="4" type="ORF">M2350_003465</name>
</gene>
<evidence type="ECO:0000313" key="4">
    <source>
        <dbReference type="EMBL" id="MCS3921024.1"/>
    </source>
</evidence>
<dbReference type="Gene3D" id="3.40.630.30">
    <property type="match status" value="1"/>
</dbReference>
<dbReference type="PANTHER" id="PTHR43877">
    <property type="entry name" value="AMINOALKYLPHOSPHONATE N-ACETYLTRANSFERASE-RELATED-RELATED"/>
    <property type="match status" value="1"/>
</dbReference>
<dbReference type="EMBL" id="JANUCP010000008">
    <property type="protein sequence ID" value="MCS3921024.1"/>
    <property type="molecule type" value="Genomic_DNA"/>
</dbReference>
<dbReference type="SUPFAM" id="SSF51713">
    <property type="entry name" value="tRNA-guanine transglycosylase"/>
    <property type="match status" value="1"/>
</dbReference>
<dbReference type="SUPFAM" id="SSF55729">
    <property type="entry name" value="Acyl-CoA N-acyltransferases (Nat)"/>
    <property type="match status" value="1"/>
</dbReference>
<name>A0ABT2ETQ0_9BACT</name>
<sequence>MAEASQRAKAAIAPTTHANFRIIAHAPFRDLNSDHEQILAWLGRNLALPCPYCGKISPAKNLLFEWVVEMDVEVRLAKRRDLKVVKKLADEHRRELGFVKLASLEKAIQERRLLVAVVSSSLVPRPSSRIIGFVHFRCCKDGHATIYEIVVAPEWRGKGVGRKLVEAVCTHARSRSCTCLRLKCPIDLPANGFYQRLGFIRIGIENPDGNRRPLAIWELDLQDFVHSTLNSQPTTRWQFYVGLTADASSIRALVRRFYEGYSGQPPFHPFERIIVSPLFVPPATLRLLRSWRTGESSPVSHAPCPVSLIFDSGGYQVQTGKLTYEELCRELRRVYEQEARADFYVLPDHVPTSRDSDAEVERKIKETLTMGELFLKWVFQGTRDTGQVIGVVHGRTVKQIREGVRKWHELGVRYIAFGSFGTSGRDGSVNLLSQNSLKLLKALQDEALSLGMKFHIFGIGNPTYLVRLKNEGIEPTSFDSTGWWKAGGFGYVFAVDGKGTTSLRICLTRRITTSLERAQRFLRKSGHVCPFCADEKSLRRFRWHRLLHNLATFVEIAIGLSN</sequence>
<evidence type="ECO:0000256" key="2">
    <source>
        <dbReference type="ARBA" id="ARBA00023315"/>
    </source>
</evidence>
<dbReference type="RefSeq" id="WP_259101728.1">
    <property type="nucleotide sequence ID" value="NZ_CP130454.1"/>
</dbReference>
<dbReference type="InterPro" id="IPR036511">
    <property type="entry name" value="TGT-like_sf"/>
</dbReference>
<protein>
    <submittedName>
        <fullName evidence="4">Ribosomal protein S18 acetylase RimI-like enzyme</fullName>
    </submittedName>
</protein>
<evidence type="ECO:0000313" key="5">
    <source>
        <dbReference type="Proteomes" id="UP001204798"/>
    </source>
</evidence>
<dbReference type="PROSITE" id="PS51186">
    <property type="entry name" value="GNAT"/>
    <property type="match status" value="1"/>
</dbReference>
<dbReference type="Proteomes" id="UP001204798">
    <property type="component" value="Unassembled WGS sequence"/>
</dbReference>
<dbReference type="CDD" id="cd04301">
    <property type="entry name" value="NAT_SF"/>
    <property type="match status" value="1"/>
</dbReference>
<dbReference type="InterPro" id="IPR016181">
    <property type="entry name" value="Acyl_CoA_acyltransferase"/>
</dbReference>
<organism evidence="4 5">
    <name type="scientific">Candidatus Fervidibacter sacchari</name>
    <dbReference type="NCBI Taxonomy" id="1448929"/>
    <lineage>
        <taxon>Bacteria</taxon>
        <taxon>Candidatus Fervidibacterota</taxon>
        <taxon>Candidatus Fervidibacter</taxon>
    </lineage>
</organism>
<keyword evidence="5" id="KW-1185">Reference proteome</keyword>
<proteinExistence type="predicted"/>
<dbReference type="InterPro" id="IPR000182">
    <property type="entry name" value="GNAT_dom"/>
</dbReference>
<keyword evidence="1" id="KW-0808">Transferase</keyword>